<dbReference type="InterPro" id="IPR024747">
    <property type="entry name" value="Pyridox_Oxase-rel"/>
</dbReference>
<dbReference type="RefSeq" id="WP_284297188.1">
    <property type="nucleotide sequence ID" value="NZ_BSVA01000001.1"/>
</dbReference>
<protein>
    <submittedName>
        <fullName evidence="1">Pyridoxamine 5'-phosphate oxidase</fullName>
    </submittedName>
</protein>
<keyword evidence="2" id="KW-1185">Reference proteome</keyword>
<dbReference type="Gene3D" id="2.30.110.10">
    <property type="entry name" value="Electron Transport, Fmn-binding Protein, Chain A"/>
    <property type="match status" value="1"/>
</dbReference>
<proteinExistence type="predicted"/>
<reference evidence="2" key="1">
    <citation type="journal article" date="2019" name="Int. J. Syst. Evol. Microbiol.">
        <title>The Global Catalogue of Microorganisms (GCM) 10K type strain sequencing project: providing services to taxonomists for standard genome sequencing and annotation.</title>
        <authorList>
            <consortium name="The Broad Institute Genomics Platform"/>
            <consortium name="The Broad Institute Genome Sequencing Center for Infectious Disease"/>
            <person name="Wu L."/>
            <person name="Ma J."/>
        </authorList>
    </citation>
    <scope>NUCLEOTIDE SEQUENCE [LARGE SCALE GENOMIC DNA]</scope>
    <source>
        <strain evidence="2">NBRC 108755</strain>
    </source>
</reference>
<comment type="caution">
    <text evidence="1">The sequence shown here is derived from an EMBL/GenBank/DDBJ whole genome shotgun (WGS) entry which is preliminary data.</text>
</comment>
<dbReference type="EMBL" id="BSVA01000001">
    <property type="protein sequence ID" value="GMA89759.1"/>
    <property type="molecule type" value="Genomic_DNA"/>
</dbReference>
<organism evidence="1 2">
    <name type="scientific">Homoserinibacter gongjuensis</name>
    <dbReference type="NCBI Taxonomy" id="1162968"/>
    <lineage>
        <taxon>Bacteria</taxon>
        <taxon>Bacillati</taxon>
        <taxon>Actinomycetota</taxon>
        <taxon>Actinomycetes</taxon>
        <taxon>Micrococcales</taxon>
        <taxon>Microbacteriaceae</taxon>
        <taxon>Homoserinibacter</taxon>
    </lineage>
</organism>
<evidence type="ECO:0000313" key="2">
    <source>
        <dbReference type="Proteomes" id="UP001157069"/>
    </source>
</evidence>
<gene>
    <name evidence="1" type="ORF">GCM10025869_02880</name>
</gene>
<evidence type="ECO:0000313" key="1">
    <source>
        <dbReference type="EMBL" id="GMA89759.1"/>
    </source>
</evidence>
<dbReference type="Proteomes" id="UP001157069">
    <property type="component" value="Unassembled WGS sequence"/>
</dbReference>
<dbReference type="SUPFAM" id="SSF50475">
    <property type="entry name" value="FMN-binding split barrel"/>
    <property type="match status" value="1"/>
</dbReference>
<sequence length="140" mass="15659">MIGNRDAVESLDERECWELLELAPMGRIALAAAGEIDIFPLNFAVHAGCLWFRTAPGTKLVELTVNPEVALEIDGWDEGEAYSVVVKGIAERLEHGAEIAEAEQLGLRPWIPTPKTRWVRVRPRVITGRRFRRAANDVDD</sequence>
<accession>A0ABQ6JP94</accession>
<dbReference type="InterPro" id="IPR012349">
    <property type="entry name" value="Split_barrel_FMN-bd"/>
</dbReference>
<dbReference type="Pfam" id="PF12900">
    <property type="entry name" value="Pyridox_ox_2"/>
    <property type="match status" value="1"/>
</dbReference>
<name>A0ABQ6JP94_9MICO</name>